<evidence type="ECO:0000313" key="1">
    <source>
        <dbReference type="EMBL" id="CAH1978422.1"/>
    </source>
</evidence>
<dbReference type="EMBL" id="CAKOFQ010006871">
    <property type="protein sequence ID" value="CAH1978422.1"/>
    <property type="molecule type" value="Genomic_DNA"/>
</dbReference>
<dbReference type="OrthoDB" id="8015698at2759"/>
<organism evidence="1 2">
    <name type="scientific">Acanthoscelides obtectus</name>
    <name type="common">Bean weevil</name>
    <name type="synonym">Bruchus obtectus</name>
    <dbReference type="NCBI Taxonomy" id="200917"/>
    <lineage>
        <taxon>Eukaryota</taxon>
        <taxon>Metazoa</taxon>
        <taxon>Ecdysozoa</taxon>
        <taxon>Arthropoda</taxon>
        <taxon>Hexapoda</taxon>
        <taxon>Insecta</taxon>
        <taxon>Pterygota</taxon>
        <taxon>Neoptera</taxon>
        <taxon>Endopterygota</taxon>
        <taxon>Coleoptera</taxon>
        <taxon>Polyphaga</taxon>
        <taxon>Cucujiformia</taxon>
        <taxon>Chrysomeloidea</taxon>
        <taxon>Chrysomelidae</taxon>
        <taxon>Bruchinae</taxon>
        <taxon>Bruchini</taxon>
        <taxon>Acanthoscelides</taxon>
    </lineage>
</organism>
<keyword evidence="2" id="KW-1185">Reference proteome</keyword>
<name>A0A9P0KM46_ACAOB</name>
<proteinExistence type="predicted"/>
<sequence>MVKDKRNKKVPIDIAFPNNNTLEETYRDKINKYIDMCFEVKDMWKYERARAIPIISITGLVPKSLFKSLKELNLNPQNFQHMQEFVTAIPVHVKAELLHLNRKRYICG</sequence>
<accession>A0A9P0KM46</accession>
<protein>
    <submittedName>
        <fullName evidence="1">Uncharacterized protein</fullName>
    </submittedName>
</protein>
<evidence type="ECO:0000313" key="2">
    <source>
        <dbReference type="Proteomes" id="UP001152888"/>
    </source>
</evidence>
<reference evidence="1" key="1">
    <citation type="submission" date="2022-03" db="EMBL/GenBank/DDBJ databases">
        <authorList>
            <person name="Sayadi A."/>
        </authorList>
    </citation>
    <scope>NUCLEOTIDE SEQUENCE</scope>
</reference>
<dbReference type="Proteomes" id="UP001152888">
    <property type="component" value="Unassembled WGS sequence"/>
</dbReference>
<comment type="caution">
    <text evidence="1">The sequence shown here is derived from an EMBL/GenBank/DDBJ whole genome shotgun (WGS) entry which is preliminary data.</text>
</comment>
<dbReference type="AlphaFoldDB" id="A0A9P0KM46"/>
<gene>
    <name evidence="1" type="ORF">ACAOBT_LOCUS13167</name>
</gene>